<dbReference type="Proteomes" id="UP000001968">
    <property type="component" value="Chromosome"/>
</dbReference>
<gene>
    <name evidence="2" type="ordered locus">Swol_1815</name>
</gene>
<feature type="domain" description="XdhC Rossmann" evidence="1">
    <location>
        <begin position="1"/>
        <end position="52"/>
    </location>
</feature>
<dbReference type="Gene3D" id="3.40.50.720">
    <property type="entry name" value="NAD(P)-binding Rossmann-like Domain"/>
    <property type="match status" value="1"/>
</dbReference>
<evidence type="ECO:0000313" key="3">
    <source>
        <dbReference type="Proteomes" id="UP000001968"/>
    </source>
</evidence>
<organism evidence="2 3">
    <name type="scientific">Syntrophomonas wolfei subsp. wolfei (strain DSM 2245B / Goettingen)</name>
    <dbReference type="NCBI Taxonomy" id="335541"/>
    <lineage>
        <taxon>Bacteria</taxon>
        <taxon>Bacillati</taxon>
        <taxon>Bacillota</taxon>
        <taxon>Clostridia</taxon>
        <taxon>Eubacteriales</taxon>
        <taxon>Syntrophomonadaceae</taxon>
        <taxon>Syntrophomonas</taxon>
    </lineage>
</organism>
<keyword evidence="3" id="KW-1185">Reference proteome</keyword>
<protein>
    <submittedName>
        <fullName evidence="2">Xanthine dehydrogenase accessory factor</fullName>
    </submittedName>
</protein>
<dbReference type="eggNOG" id="COG1975">
    <property type="taxonomic scope" value="Bacteria"/>
</dbReference>
<dbReference type="KEGG" id="swo:Swol_1815"/>
<proteinExistence type="predicted"/>
<dbReference type="PANTHER" id="PTHR30388:SF6">
    <property type="entry name" value="XANTHINE DEHYDROGENASE SUBUNIT A-RELATED"/>
    <property type="match status" value="1"/>
</dbReference>
<dbReference type="Pfam" id="PF13478">
    <property type="entry name" value="XdhC_C"/>
    <property type="match status" value="1"/>
</dbReference>
<name>Q0AVZ1_SYNWW</name>
<evidence type="ECO:0000259" key="1">
    <source>
        <dbReference type="Pfam" id="PF13478"/>
    </source>
</evidence>
<dbReference type="InterPro" id="IPR052698">
    <property type="entry name" value="MoCofactor_Util/Proc"/>
</dbReference>
<dbReference type="InterPro" id="IPR027051">
    <property type="entry name" value="XdhC_Rossmann_dom"/>
</dbReference>
<dbReference type="OrthoDB" id="9773039at2"/>
<dbReference type="EMBL" id="CP000448">
    <property type="protein sequence ID" value="ABI69113.1"/>
    <property type="molecule type" value="Genomic_DNA"/>
</dbReference>
<reference evidence="3" key="1">
    <citation type="journal article" date="2010" name="Environ. Microbiol.">
        <title>The genome of Syntrophomonas wolfei: new insights into syntrophic metabolism and biohydrogen production.</title>
        <authorList>
            <person name="Sieber J.R."/>
            <person name="Sims D.R."/>
            <person name="Han C."/>
            <person name="Kim E."/>
            <person name="Lykidis A."/>
            <person name="Lapidus A.L."/>
            <person name="McDonnald E."/>
            <person name="Rohlin L."/>
            <person name="Culley D.E."/>
            <person name="Gunsalus R."/>
            <person name="McInerney M.J."/>
        </authorList>
    </citation>
    <scope>NUCLEOTIDE SEQUENCE [LARGE SCALE GENOMIC DNA]</scope>
    <source>
        <strain evidence="3">DSM 2245B / Goettingen</strain>
    </source>
</reference>
<dbReference type="STRING" id="335541.Swol_1815"/>
<accession>Q0AVZ1</accession>
<dbReference type="PANTHER" id="PTHR30388">
    <property type="entry name" value="ALDEHYDE OXIDOREDUCTASE MOLYBDENUM COFACTOR ASSEMBLY PROTEIN"/>
    <property type="match status" value="1"/>
</dbReference>
<dbReference type="HOGENOM" id="CLU_2940249_0_0_9"/>
<dbReference type="AlphaFoldDB" id="Q0AVZ1"/>
<sequence>MVGSRRKRDSIYKSLMKQGFLVEELQKVNCPVGLEIRADGPTEIAISIMIQIIHLRSGRK</sequence>
<evidence type="ECO:0000313" key="2">
    <source>
        <dbReference type="EMBL" id="ABI69113.1"/>
    </source>
</evidence>